<evidence type="ECO:0000313" key="3">
    <source>
        <dbReference type="Proteomes" id="UP001179280"/>
    </source>
</evidence>
<dbReference type="RefSeq" id="WP_239586807.1">
    <property type="nucleotide sequence ID" value="NZ_JAFBCV010000013.1"/>
</dbReference>
<comment type="caution">
    <text evidence="2">The sequence shown here is derived from an EMBL/GenBank/DDBJ whole genome shotgun (WGS) entry which is preliminary data.</text>
</comment>
<evidence type="ECO:0000313" key="2">
    <source>
        <dbReference type="EMBL" id="MBM7840364.1"/>
    </source>
</evidence>
<name>A0ABS2SXV0_9BACI</name>
<dbReference type="InterPro" id="IPR023346">
    <property type="entry name" value="Lysozyme-like_dom_sf"/>
</dbReference>
<keyword evidence="3" id="KW-1185">Reference proteome</keyword>
<dbReference type="InterPro" id="IPR008258">
    <property type="entry name" value="Transglycosylase_SLT_dom_1"/>
</dbReference>
<dbReference type="PANTHER" id="PTHR37423:SF2">
    <property type="entry name" value="MEMBRANE-BOUND LYTIC MUREIN TRANSGLYCOSYLASE C"/>
    <property type="match status" value="1"/>
</dbReference>
<dbReference type="SUPFAM" id="SSF53955">
    <property type="entry name" value="Lysozyme-like"/>
    <property type="match status" value="1"/>
</dbReference>
<proteinExistence type="predicted"/>
<organism evidence="2 3">
    <name type="scientific">Shouchella xiaoxiensis</name>
    <dbReference type="NCBI Taxonomy" id="766895"/>
    <lineage>
        <taxon>Bacteria</taxon>
        <taxon>Bacillati</taxon>
        <taxon>Bacillota</taxon>
        <taxon>Bacilli</taxon>
        <taxon>Bacillales</taxon>
        <taxon>Bacillaceae</taxon>
        <taxon>Shouchella</taxon>
    </lineage>
</organism>
<sequence length="215" mass="23520">MDIKFWPMTSVASSAINHMPSRNAIESFQPYLLDAMKSSTANQQNALSLPFLLPLLTHSSFATEPSQQVVQATKIKTQAQSEHVTTDQRAQKFMPLINQIAAEHGVDPKLIYAIIKHESNFNESVVSSAGASGLMQLMPGTARGLGVTSIFDPEQNIRGGVRYIKQMLNRYNGDVSLALAAYNAGPGNVDKHGGIPPFKETQAYVPRVMNTYRNA</sequence>
<dbReference type="CDD" id="cd00254">
    <property type="entry name" value="LT-like"/>
    <property type="match status" value="1"/>
</dbReference>
<accession>A0ABS2SXV0</accession>
<dbReference type="PANTHER" id="PTHR37423">
    <property type="entry name" value="SOLUBLE LYTIC MUREIN TRANSGLYCOSYLASE-RELATED"/>
    <property type="match status" value="1"/>
</dbReference>
<protein>
    <submittedName>
        <fullName evidence="2">Soluble lytic murein transglycosylase-like protein</fullName>
    </submittedName>
</protein>
<dbReference type="EMBL" id="JAFBCV010000013">
    <property type="protein sequence ID" value="MBM7840364.1"/>
    <property type="molecule type" value="Genomic_DNA"/>
</dbReference>
<feature type="domain" description="Transglycosylase SLT" evidence="1">
    <location>
        <begin position="96"/>
        <end position="203"/>
    </location>
</feature>
<dbReference type="Pfam" id="PF01464">
    <property type="entry name" value="SLT"/>
    <property type="match status" value="1"/>
</dbReference>
<dbReference type="Gene3D" id="1.10.530.10">
    <property type="match status" value="1"/>
</dbReference>
<dbReference type="Proteomes" id="UP001179280">
    <property type="component" value="Unassembled WGS sequence"/>
</dbReference>
<gene>
    <name evidence="2" type="ORF">JOC54_003645</name>
</gene>
<reference evidence="2" key="1">
    <citation type="submission" date="2021-01" db="EMBL/GenBank/DDBJ databases">
        <title>Genomic Encyclopedia of Type Strains, Phase IV (KMG-IV): sequencing the most valuable type-strain genomes for metagenomic binning, comparative biology and taxonomic classification.</title>
        <authorList>
            <person name="Goeker M."/>
        </authorList>
    </citation>
    <scope>NUCLEOTIDE SEQUENCE</scope>
    <source>
        <strain evidence="2">DSM 21943</strain>
    </source>
</reference>
<evidence type="ECO:0000259" key="1">
    <source>
        <dbReference type="Pfam" id="PF01464"/>
    </source>
</evidence>